<dbReference type="AlphaFoldDB" id="A0A2M6ZG28"/>
<evidence type="ECO:0000313" key="3">
    <source>
        <dbReference type="EMBL" id="PIU51354.1"/>
    </source>
</evidence>
<dbReference type="Gene3D" id="1.10.287.1490">
    <property type="match status" value="1"/>
</dbReference>
<dbReference type="Pfam" id="PF02591">
    <property type="entry name" value="Zn_ribbon_9"/>
    <property type="match status" value="1"/>
</dbReference>
<reference evidence="4" key="1">
    <citation type="submission" date="2017-09" db="EMBL/GenBank/DDBJ databases">
        <title>Depth-based differentiation of microbial function through sediment-hosted aquifers and enrichment of novel symbionts in the deep terrestrial subsurface.</title>
        <authorList>
            <person name="Probst A.J."/>
            <person name="Ladd B."/>
            <person name="Jarett J.K."/>
            <person name="Geller-Mcgrath D.E."/>
            <person name="Sieber C.M.K."/>
            <person name="Emerson J.B."/>
            <person name="Anantharaman K."/>
            <person name="Thomas B.C."/>
            <person name="Malmstrom R."/>
            <person name="Stieglmeier M."/>
            <person name="Klingl A."/>
            <person name="Woyke T."/>
            <person name="Ryan C.M."/>
            <person name="Banfield J.F."/>
        </authorList>
    </citation>
    <scope>NUCLEOTIDE SEQUENCE [LARGE SCALE GENOMIC DNA]</scope>
</reference>
<accession>A0A2M6ZG28</accession>
<gene>
    <name evidence="3" type="ORF">COS91_04905</name>
</gene>
<keyword evidence="1" id="KW-0175">Coiled coil</keyword>
<comment type="caution">
    <text evidence="3">The sequence shown here is derived from an EMBL/GenBank/DDBJ whole genome shotgun (WGS) entry which is preliminary data.</text>
</comment>
<feature type="coiled-coil region" evidence="1">
    <location>
        <begin position="3"/>
        <end position="37"/>
    </location>
</feature>
<evidence type="ECO:0000313" key="4">
    <source>
        <dbReference type="Proteomes" id="UP000229227"/>
    </source>
</evidence>
<dbReference type="Proteomes" id="UP000229227">
    <property type="component" value="Unassembled WGS sequence"/>
</dbReference>
<feature type="domain" description="C4-type zinc ribbon" evidence="2">
    <location>
        <begin position="72"/>
        <end position="104"/>
    </location>
</feature>
<dbReference type="InterPro" id="IPR003743">
    <property type="entry name" value="Zf-RING_7"/>
</dbReference>
<sequence>MKEKNLEEEKSKISSEKKNYEDILTETQENLNLFLKERNDIAGKIDKVLLAEYQKFYRSKGDFGIAAIHDRVCQGCHMKISAQLEKGIRKNEQIIRCENCARILYYQEK</sequence>
<evidence type="ECO:0000259" key="2">
    <source>
        <dbReference type="Pfam" id="PF02591"/>
    </source>
</evidence>
<dbReference type="PANTHER" id="PTHR39082:SF1">
    <property type="entry name" value="SCAVENGER RECEPTOR CLASS A MEMBER 3"/>
    <property type="match status" value="1"/>
</dbReference>
<protein>
    <recommendedName>
        <fullName evidence="2">C4-type zinc ribbon domain-containing protein</fullName>
    </recommendedName>
</protein>
<dbReference type="PANTHER" id="PTHR39082">
    <property type="entry name" value="PHOSPHOLIPASE C-BETA-2-RELATED"/>
    <property type="match status" value="1"/>
</dbReference>
<evidence type="ECO:0000256" key="1">
    <source>
        <dbReference type="SAM" id="Coils"/>
    </source>
</evidence>
<organism evidence="3 4">
    <name type="scientific">Candidatus Desantisbacteria bacterium CG07_land_8_20_14_0_80_39_15</name>
    <dbReference type="NCBI Taxonomy" id="1974549"/>
    <lineage>
        <taxon>Bacteria</taxon>
        <taxon>Candidatus Desantisiibacteriota</taxon>
    </lineage>
</organism>
<name>A0A2M6ZG28_9BACT</name>
<dbReference type="EMBL" id="PEWN01000078">
    <property type="protein sequence ID" value="PIU51354.1"/>
    <property type="molecule type" value="Genomic_DNA"/>
</dbReference>
<dbReference type="InterPro" id="IPR052376">
    <property type="entry name" value="Oxidative_Scav/Glycosyltrans"/>
</dbReference>
<proteinExistence type="predicted"/>